<keyword evidence="1" id="KW-0472">Membrane</keyword>
<proteinExistence type="predicted"/>
<sequence length="53" mass="6820">MPHMAPMWWEILYMLFIFSFMFFLINTYWTMMKNYKIYHTSSTLNKINKNWKW</sequence>
<feature type="transmembrane region" description="Helical" evidence="1">
    <location>
        <begin position="12"/>
        <end position="29"/>
    </location>
</feature>
<evidence type="ECO:0000313" key="2">
    <source>
        <dbReference type="EMBL" id="UPL65328.1"/>
    </source>
</evidence>
<accession>A0A8T9ZWI8</accession>
<name>A0A8T9ZWI8_9HEMI</name>
<keyword evidence="1" id="KW-0812">Transmembrane</keyword>
<reference evidence="2" key="1">
    <citation type="journal article" date="2022" name="Cladistics">
        <title>Diversification of the phytophagous lineages of true bugs (Insecta: Hemiptera: Heteroptera) shortly after that of the flowering plants.</title>
        <authorList>
            <person name="Ye F."/>
            <person name="Kment P."/>
            <person name="Redei D."/>
            <person name="Luo J.Y."/>
            <person name="Wang Y.H."/>
            <person name="Kuechler S.M."/>
            <person name="Zhang W.W."/>
            <person name="Chen P.P."/>
            <person name="Wu H.Y."/>
            <person name="Wu Y.Z."/>
            <person name="Sun X.Y."/>
            <person name="Ding L."/>
            <person name="Wang Y.R."/>
            <person name="Xie Q."/>
        </authorList>
    </citation>
    <scope>NUCLEOTIDE SEQUENCE</scope>
</reference>
<organism evidence="2">
    <name type="scientific">Pachyphlegyas modiglianii</name>
    <dbReference type="NCBI Taxonomy" id="2816051"/>
    <lineage>
        <taxon>Eukaryota</taxon>
        <taxon>Metazoa</taxon>
        <taxon>Ecdysozoa</taxon>
        <taxon>Arthropoda</taxon>
        <taxon>Hexapoda</taxon>
        <taxon>Insecta</taxon>
        <taxon>Pterygota</taxon>
        <taxon>Neoptera</taxon>
        <taxon>Paraneoptera</taxon>
        <taxon>Hemiptera</taxon>
        <taxon>Heteroptera</taxon>
        <taxon>Panheteroptera</taxon>
        <taxon>Pentatomomorpha</taxon>
        <taxon>Lygaeoidea</taxon>
        <taxon>Pachygronthidae</taxon>
        <taxon>Pachygronthinae</taxon>
        <taxon>Teracriini</taxon>
        <taxon>Pachyphlegyas</taxon>
    </lineage>
</organism>
<geneLocation type="mitochondrion" evidence="2"/>
<keyword evidence="1" id="KW-1133">Transmembrane helix</keyword>
<dbReference type="EMBL" id="MW619648">
    <property type="protein sequence ID" value="UPL65328.1"/>
    <property type="molecule type" value="Genomic_DNA"/>
</dbReference>
<keyword evidence="2" id="KW-0496">Mitochondrion</keyword>
<evidence type="ECO:0000256" key="1">
    <source>
        <dbReference type="SAM" id="Phobius"/>
    </source>
</evidence>
<protein>
    <submittedName>
        <fullName evidence="2">ATPase subunit 8</fullName>
    </submittedName>
</protein>
<dbReference type="AlphaFoldDB" id="A0A8T9ZWI8"/>